<dbReference type="PANTHER" id="PTHR43011">
    <property type="entry name" value="IRON-SULFUR CLUSTER ASSEMBLY 2 HOMOLOG, MITOCHONDRIAL"/>
    <property type="match status" value="1"/>
</dbReference>
<dbReference type="AlphaFoldDB" id="A0A7S3L4B1"/>
<accession>A0A7S3L4B1</accession>
<keyword evidence="3" id="KW-0411">Iron-sulfur</keyword>
<dbReference type="SUPFAM" id="SSF89360">
    <property type="entry name" value="HesB-like domain"/>
    <property type="match status" value="1"/>
</dbReference>
<dbReference type="InterPro" id="IPR016092">
    <property type="entry name" value="ATAP"/>
</dbReference>
<dbReference type="GO" id="GO:0051539">
    <property type="term" value="F:4 iron, 4 sulfur cluster binding"/>
    <property type="evidence" value="ECO:0007669"/>
    <property type="project" value="UniProtKB-KW"/>
</dbReference>
<evidence type="ECO:0000313" key="6">
    <source>
        <dbReference type="EMBL" id="CAE0406479.1"/>
    </source>
</evidence>
<dbReference type="Gene3D" id="2.60.300.12">
    <property type="entry name" value="HesB-like domain"/>
    <property type="match status" value="1"/>
</dbReference>
<name>A0A7S3L4B1_9STRA</name>
<dbReference type="Pfam" id="PF01521">
    <property type="entry name" value="Fe-S_biosyn"/>
    <property type="match status" value="1"/>
</dbReference>
<dbReference type="PANTHER" id="PTHR43011:SF1">
    <property type="entry name" value="IRON-SULFUR CLUSTER ASSEMBLY 2 HOMOLOG, MITOCHONDRIAL"/>
    <property type="match status" value="1"/>
</dbReference>
<dbReference type="InterPro" id="IPR000361">
    <property type="entry name" value="ATAP_core_dom"/>
</dbReference>
<organism evidence="6">
    <name type="scientific">Amphora coffeiformis</name>
    <dbReference type="NCBI Taxonomy" id="265554"/>
    <lineage>
        <taxon>Eukaryota</taxon>
        <taxon>Sar</taxon>
        <taxon>Stramenopiles</taxon>
        <taxon>Ochrophyta</taxon>
        <taxon>Bacillariophyta</taxon>
        <taxon>Bacillariophyceae</taxon>
        <taxon>Bacillariophycidae</taxon>
        <taxon>Thalassiophysales</taxon>
        <taxon>Catenulaceae</taxon>
        <taxon>Amphora</taxon>
    </lineage>
</organism>
<evidence type="ECO:0000256" key="3">
    <source>
        <dbReference type="ARBA" id="ARBA00022485"/>
    </source>
</evidence>
<dbReference type="GO" id="GO:0005506">
    <property type="term" value="F:iron ion binding"/>
    <property type="evidence" value="ECO:0007669"/>
    <property type="project" value="TreeGrafter"/>
</dbReference>
<comment type="similarity">
    <text evidence="2">Belongs to the HesB/IscA family.</text>
</comment>
<keyword evidence="3" id="KW-0479">Metal-binding</keyword>
<keyword evidence="3" id="KW-0408">Iron</keyword>
<dbReference type="GO" id="GO:0005739">
    <property type="term" value="C:mitochondrion"/>
    <property type="evidence" value="ECO:0007669"/>
    <property type="project" value="TreeGrafter"/>
</dbReference>
<evidence type="ECO:0000256" key="2">
    <source>
        <dbReference type="ARBA" id="ARBA00006718"/>
    </source>
</evidence>
<feature type="compositionally biased region" description="Polar residues" evidence="4">
    <location>
        <begin position="103"/>
        <end position="112"/>
    </location>
</feature>
<feature type="region of interest" description="Disordered" evidence="4">
    <location>
        <begin position="85"/>
        <end position="112"/>
    </location>
</feature>
<protein>
    <recommendedName>
        <fullName evidence="5">Core domain-containing protein</fullName>
    </recommendedName>
</protein>
<evidence type="ECO:0000256" key="1">
    <source>
        <dbReference type="ARBA" id="ARBA00005151"/>
    </source>
</evidence>
<dbReference type="GO" id="GO:0051537">
    <property type="term" value="F:2 iron, 2 sulfur cluster binding"/>
    <property type="evidence" value="ECO:0007669"/>
    <property type="project" value="TreeGrafter"/>
</dbReference>
<dbReference type="FunFam" id="2.60.300.12:FF:000013">
    <property type="entry name" value="Iron-sulfur assembly protein 2"/>
    <property type="match status" value="1"/>
</dbReference>
<reference evidence="6" key="1">
    <citation type="submission" date="2021-01" db="EMBL/GenBank/DDBJ databases">
        <authorList>
            <person name="Corre E."/>
            <person name="Pelletier E."/>
            <person name="Niang G."/>
            <person name="Scheremetjew M."/>
            <person name="Finn R."/>
            <person name="Kale V."/>
            <person name="Holt S."/>
            <person name="Cochrane G."/>
            <person name="Meng A."/>
            <person name="Brown T."/>
            <person name="Cohen L."/>
        </authorList>
    </citation>
    <scope>NUCLEOTIDE SEQUENCE</scope>
    <source>
        <strain evidence="6">CCMP127</strain>
    </source>
</reference>
<evidence type="ECO:0000259" key="5">
    <source>
        <dbReference type="Pfam" id="PF01521"/>
    </source>
</evidence>
<keyword evidence="3" id="KW-0004">4Fe-4S</keyword>
<evidence type="ECO:0000256" key="4">
    <source>
        <dbReference type="SAM" id="MobiDB-lite"/>
    </source>
</evidence>
<sequence>MTRLFIPYSLVSPPNETPVFFSIMQSVRWLPVRQLSRLQPRFPSTNGNLSRSAQRATGLFRHHNNHTTNQTRSMVVITKTKAEEVPLAPQQGVRNSPTPPPQDSNTTPADTSSEGLIITEACWKQILRLAARKEVPPSDMFLRVFVDAGGCSGFEYKFEVETDPEALEEDDLIWQGPEGARVVVDESSLAFIKGATLDYVVEMIKSAFTVKDNPQSEAACGCGSSFAVKNFSANPALD</sequence>
<dbReference type="GO" id="GO:0016226">
    <property type="term" value="P:iron-sulfur cluster assembly"/>
    <property type="evidence" value="ECO:0007669"/>
    <property type="project" value="InterPro"/>
</dbReference>
<dbReference type="EMBL" id="HBIM01005092">
    <property type="protein sequence ID" value="CAE0406479.1"/>
    <property type="molecule type" value="Transcribed_RNA"/>
</dbReference>
<dbReference type="NCBIfam" id="TIGR00049">
    <property type="entry name" value="iron-sulfur cluster assembly accessory protein"/>
    <property type="match status" value="1"/>
</dbReference>
<dbReference type="InterPro" id="IPR035903">
    <property type="entry name" value="HesB-like_dom_sf"/>
</dbReference>
<gene>
    <name evidence="6" type="ORF">ACOF00016_LOCUS4348</name>
</gene>
<feature type="domain" description="Core" evidence="5">
    <location>
        <begin position="117"/>
        <end position="223"/>
    </location>
</feature>
<proteinExistence type="inferred from homology"/>
<comment type="pathway">
    <text evidence="1">Cofactor biosynthesis; iron-sulfur cluster biosynthesis.</text>
</comment>